<comment type="caution">
    <text evidence="3">The sequence shown here is derived from an EMBL/GenBank/DDBJ whole genome shotgun (WGS) entry which is preliminary data.</text>
</comment>
<feature type="domain" description="Terminase large subunit gp17-like C-terminal" evidence="2">
    <location>
        <begin position="189"/>
        <end position="343"/>
    </location>
</feature>
<dbReference type="Pfam" id="PF17289">
    <property type="entry name" value="Terminase_6C"/>
    <property type="match status" value="1"/>
</dbReference>
<gene>
    <name evidence="3" type="ORF">GCM10022280_15040</name>
</gene>
<dbReference type="Pfam" id="PF03237">
    <property type="entry name" value="Terminase_6N"/>
    <property type="match status" value="1"/>
</dbReference>
<dbReference type="Proteomes" id="UP001500235">
    <property type="component" value="Unassembled WGS sequence"/>
</dbReference>
<dbReference type="InterPro" id="IPR027417">
    <property type="entry name" value="P-loop_NTPase"/>
</dbReference>
<dbReference type="Gene3D" id="3.40.50.300">
    <property type="entry name" value="P-loop containing nucleotide triphosphate hydrolases"/>
    <property type="match status" value="1"/>
</dbReference>
<reference evidence="4" key="1">
    <citation type="journal article" date="2019" name="Int. J. Syst. Evol. Microbiol.">
        <title>The Global Catalogue of Microorganisms (GCM) 10K type strain sequencing project: providing services to taxonomists for standard genome sequencing and annotation.</title>
        <authorList>
            <consortium name="The Broad Institute Genomics Platform"/>
            <consortium name="The Broad Institute Genome Sequencing Center for Infectious Disease"/>
            <person name="Wu L."/>
            <person name="Ma J."/>
        </authorList>
    </citation>
    <scope>NUCLEOTIDE SEQUENCE [LARGE SCALE GENOMIC DNA]</scope>
    <source>
        <strain evidence="4">JCM 17563</strain>
    </source>
</reference>
<keyword evidence="1" id="KW-1188">Viral release from host cell</keyword>
<evidence type="ECO:0000313" key="4">
    <source>
        <dbReference type="Proteomes" id="UP001500235"/>
    </source>
</evidence>
<name>A0ABP7SV81_9SPHN</name>
<dbReference type="Gene3D" id="3.30.420.240">
    <property type="match status" value="1"/>
</dbReference>
<evidence type="ECO:0000259" key="2">
    <source>
        <dbReference type="Pfam" id="PF17289"/>
    </source>
</evidence>
<dbReference type="InterPro" id="IPR035421">
    <property type="entry name" value="Terminase_6C"/>
</dbReference>
<evidence type="ECO:0000256" key="1">
    <source>
        <dbReference type="ARBA" id="ARBA00022612"/>
    </source>
</evidence>
<organism evidence="3 4">
    <name type="scientific">Sphingomonas swuensis</name>
    <dbReference type="NCBI Taxonomy" id="977800"/>
    <lineage>
        <taxon>Bacteria</taxon>
        <taxon>Pseudomonadati</taxon>
        <taxon>Pseudomonadota</taxon>
        <taxon>Alphaproteobacteria</taxon>
        <taxon>Sphingomonadales</taxon>
        <taxon>Sphingomonadaceae</taxon>
        <taxon>Sphingomonas</taxon>
    </lineage>
</organism>
<keyword evidence="4" id="KW-1185">Reference proteome</keyword>
<accession>A0ABP7SV81</accession>
<dbReference type="EMBL" id="BAABBQ010000001">
    <property type="protein sequence ID" value="GAA4016931.1"/>
    <property type="molecule type" value="Genomic_DNA"/>
</dbReference>
<proteinExistence type="predicted"/>
<protein>
    <recommendedName>
        <fullName evidence="2">Terminase large subunit gp17-like C-terminal domain-containing protein</fullName>
    </recommendedName>
</protein>
<evidence type="ECO:0000313" key="3">
    <source>
        <dbReference type="EMBL" id="GAA4016931.1"/>
    </source>
</evidence>
<sequence length="358" mass="38509">MRIALVGATIQEARSVMVEGISGLLAVAPDVIDKWHSSLGELRFKNSSIAKLFSGADPERLRGFQHHFAWCDELAKWRKGVATWDNLQFGLRLGERPRVMVTTTPAASVVLEQLLEADDVAITRGTTFDNPHLSKAFLAKVQKDYGETHKGRVELYGEMPPPEGALWSPELIAASRTDEPLPDFDGVAIGVDPPSGGGTCGIVACGRDRDGSFHVLADHSLGASSPAGWSGRVADAARSYDDLLLDGRRVEIVAEGNQGGSMVEDVIRKQPGSELAVELVHAHVGKAARAEPVAMLFESGRVKIHGRFPELERQLCGLIAGGGYEGPGTSPDRADAMVWALTKLSGRLGHARPQCRRL</sequence>